<keyword evidence="4 8" id="KW-0677">Repeat</keyword>
<dbReference type="InterPro" id="IPR017900">
    <property type="entry name" value="4Fe4S_Fe_S_CS"/>
</dbReference>
<dbReference type="GO" id="GO:0009055">
    <property type="term" value="F:electron transfer activity"/>
    <property type="evidence" value="ECO:0007669"/>
    <property type="project" value="InterPro"/>
</dbReference>
<name>A0A1H6FDP3_9GAMM</name>
<dbReference type="GO" id="GO:0046872">
    <property type="term" value="F:metal ion binding"/>
    <property type="evidence" value="ECO:0007669"/>
    <property type="project" value="UniProtKB-KW"/>
</dbReference>
<dbReference type="Gene3D" id="3.40.50.11540">
    <property type="entry name" value="NADH-ubiquinone oxidoreductase 51kDa subunit"/>
    <property type="match status" value="1"/>
</dbReference>
<dbReference type="EC" id="7.-.-.-" evidence="8"/>
<evidence type="ECO:0000256" key="8">
    <source>
        <dbReference type="HAMAP-Rule" id="MF_00461"/>
    </source>
</evidence>
<dbReference type="InterPro" id="IPR017896">
    <property type="entry name" value="4Fe4S_Fe-S-bd"/>
</dbReference>
<reference evidence="10 11" key="1">
    <citation type="submission" date="2016-10" db="EMBL/GenBank/DDBJ databases">
        <authorList>
            <person name="de Groot N.N."/>
        </authorList>
    </citation>
    <scope>NUCLEOTIDE SEQUENCE [LARGE SCALE GENOMIC DNA]</scope>
    <source>
        <strain evidence="10">MBHS1</strain>
    </source>
</reference>
<comment type="similarity">
    <text evidence="8">Belongs to the 4Fe4S bacterial-type ferredoxin family. RnfC subfamily.</text>
</comment>
<dbReference type="InterPro" id="IPR037225">
    <property type="entry name" value="Nuo51_FMN-bd_sf"/>
</dbReference>
<keyword evidence="2 8" id="KW-0004">4Fe-4S</keyword>
<feature type="binding site" evidence="8">
    <location>
        <position position="421"/>
    </location>
    <ligand>
        <name>[4Fe-4S] cluster</name>
        <dbReference type="ChEBI" id="CHEBI:49883"/>
        <label>2</label>
    </ligand>
</feature>
<feature type="binding site" evidence="8">
    <location>
        <position position="375"/>
    </location>
    <ligand>
        <name>[4Fe-4S] cluster</name>
        <dbReference type="ChEBI" id="CHEBI:49883"/>
        <label>1</label>
    </ligand>
</feature>
<dbReference type="EMBL" id="FMSV02000540">
    <property type="protein sequence ID" value="SEH07773.1"/>
    <property type="molecule type" value="Genomic_DNA"/>
</dbReference>
<dbReference type="Proteomes" id="UP000236724">
    <property type="component" value="Unassembled WGS sequence"/>
</dbReference>
<dbReference type="PROSITE" id="PS51379">
    <property type="entry name" value="4FE4S_FER_2"/>
    <property type="match status" value="1"/>
</dbReference>
<dbReference type="Pfam" id="PF01512">
    <property type="entry name" value="Complex1_51K"/>
    <property type="match status" value="1"/>
</dbReference>
<keyword evidence="8" id="KW-1003">Cell membrane</keyword>
<dbReference type="RefSeq" id="WP_286019486.1">
    <property type="nucleotide sequence ID" value="NZ_FMSV02000540.1"/>
</dbReference>
<keyword evidence="7 8" id="KW-0411">Iron-sulfur</keyword>
<evidence type="ECO:0000313" key="11">
    <source>
        <dbReference type="Proteomes" id="UP000236724"/>
    </source>
</evidence>
<dbReference type="Pfam" id="PF13375">
    <property type="entry name" value="RnfC_N"/>
    <property type="match status" value="1"/>
</dbReference>
<keyword evidence="8" id="KW-0472">Membrane</keyword>
<keyword evidence="5 8" id="KW-0249">Electron transport</keyword>
<proteinExistence type="inferred from homology"/>
<dbReference type="GO" id="GO:0005886">
    <property type="term" value="C:plasma membrane"/>
    <property type="evidence" value="ECO:0007669"/>
    <property type="project" value="UniProtKB-SubCell"/>
</dbReference>
<evidence type="ECO:0000313" key="10">
    <source>
        <dbReference type="EMBL" id="SEH07773.1"/>
    </source>
</evidence>
<dbReference type="PANTHER" id="PTHR43034:SF2">
    <property type="entry name" value="ION-TRANSLOCATING OXIDOREDUCTASE COMPLEX SUBUNIT C"/>
    <property type="match status" value="1"/>
</dbReference>
<dbReference type="Pfam" id="PF10531">
    <property type="entry name" value="SLBB"/>
    <property type="match status" value="1"/>
</dbReference>
<dbReference type="GO" id="GO:0051539">
    <property type="term" value="F:4 iron, 4 sulfur cluster binding"/>
    <property type="evidence" value="ECO:0007669"/>
    <property type="project" value="UniProtKB-KW"/>
</dbReference>
<protein>
    <recommendedName>
        <fullName evidence="8">Ion-translocating oxidoreductase complex subunit C</fullName>
        <ecNumber evidence="8">7.-.-.-</ecNumber>
    </recommendedName>
    <alternativeName>
        <fullName evidence="8">Rnf electron transport complex subunit C</fullName>
    </alternativeName>
</protein>
<evidence type="ECO:0000256" key="6">
    <source>
        <dbReference type="ARBA" id="ARBA00023004"/>
    </source>
</evidence>
<comment type="cofactor">
    <cofactor evidence="8">
        <name>[4Fe-4S] cluster</name>
        <dbReference type="ChEBI" id="CHEBI:49883"/>
    </cofactor>
    <text evidence="8">Binds 2 [4Fe-4S] clusters per subunit.</text>
</comment>
<evidence type="ECO:0000256" key="1">
    <source>
        <dbReference type="ARBA" id="ARBA00022448"/>
    </source>
</evidence>
<sequence length="447" mass="48285">MMGLFQSLFTKTFAHGIHPPTSKGQTHQLPIRRMPFSDLITVPLSQHFGAPSKPLVHKGQEVVRGEPIAEADGFMSVPMHAPVTGVVVGVELTPTAKGPKTEAIIIKTHPSASQKVMYGSEYDWQNANAEDLIHEIQNTGMVGLGGAGFPSHVKMQVPEDHQIDTLVINGCECEPYLTTDHRLMLEMTDSLLLGIRIALKICGAKKAIIGIEDNKMDAVAAIRERLDKSDPISVGVVKTKYPQGSEKLLITALLGREVPSGGLPFQVGVVVNNVATLAQLGELIPERQGLIERVVTIAGPGVAKPGNYMVPLGTPLRFALEHAGYFGDASRLVLGGPMMGNTAASLDVPITKPVSGILVLEPTESNSEQQKIYPCIHCSHCLEACPVNLNPSQLGRLAAKREYEVMASQYHLNDCFECGSCSYVCPSNIPLVQYFRIAKSVNRERSS</sequence>
<comment type="function">
    <text evidence="8">Part of a membrane-bound complex that couples electron transfer with translocation of ions across the membrane.</text>
</comment>
<feature type="binding site" evidence="8">
    <location>
        <position position="425"/>
    </location>
    <ligand>
        <name>[4Fe-4S] cluster</name>
        <dbReference type="ChEBI" id="CHEBI:49883"/>
        <label>1</label>
    </ligand>
</feature>
<dbReference type="InterPro" id="IPR019554">
    <property type="entry name" value="Soluble_ligand-bd"/>
</dbReference>
<feature type="binding site" evidence="8">
    <location>
        <position position="418"/>
    </location>
    <ligand>
        <name>[4Fe-4S] cluster</name>
        <dbReference type="ChEBI" id="CHEBI:49883"/>
        <label>2</label>
    </ligand>
</feature>
<dbReference type="InterPro" id="IPR026902">
    <property type="entry name" value="RnfC_N"/>
</dbReference>
<feature type="binding site" evidence="8">
    <location>
        <position position="378"/>
    </location>
    <ligand>
        <name>[4Fe-4S] cluster</name>
        <dbReference type="ChEBI" id="CHEBI:49883"/>
        <label>1</label>
    </ligand>
</feature>
<keyword evidence="11" id="KW-1185">Reference proteome</keyword>
<keyword evidence="8" id="KW-1278">Translocase</keyword>
<dbReference type="GO" id="GO:0022900">
    <property type="term" value="P:electron transport chain"/>
    <property type="evidence" value="ECO:0007669"/>
    <property type="project" value="UniProtKB-UniRule"/>
</dbReference>
<dbReference type="AlphaFoldDB" id="A0A1H6FDP3"/>
<dbReference type="NCBIfam" id="TIGR01945">
    <property type="entry name" value="rnfC"/>
    <property type="match status" value="1"/>
</dbReference>
<dbReference type="SUPFAM" id="SSF142019">
    <property type="entry name" value="Nqo1 FMN-binding domain-like"/>
    <property type="match status" value="1"/>
</dbReference>
<dbReference type="HAMAP" id="MF_00461">
    <property type="entry name" value="RsxC_RnfC"/>
    <property type="match status" value="1"/>
</dbReference>
<dbReference type="InterPro" id="IPR010208">
    <property type="entry name" value="Ion_transpt_RnfC/RsxC"/>
</dbReference>
<keyword evidence="3 8" id="KW-0479">Metal-binding</keyword>
<dbReference type="PANTHER" id="PTHR43034">
    <property type="entry name" value="ION-TRANSLOCATING OXIDOREDUCTASE COMPLEX SUBUNIT C"/>
    <property type="match status" value="1"/>
</dbReference>
<evidence type="ECO:0000256" key="5">
    <source>
        <dbReference type="ARBA" id="ARBA00022982"/>
    </source>
</evidence>
<organism evidence="10 11">
    <name type="scientific">Candidatus Venteria ishoeyi</name>
    <dbReference type="NCBI Taxonomy" id="1899563"/>
    <lineage>
        <taxon>Bacteria</taxon>
        <taxon>Pseudomonadati</taxon>
        <taxon>Pseudomonadota</taxon>
        <taxon>Gammaproteobacteria</taxon>
        <taxon>Thiotrichales</taxon>
        <taxon>Thiotrichaceae</taxon>
        <taxon>Venteria</taxon>
    </lineage>
</organism>
<evidence type="ECO:0000256" key="7">
    <source>
        <dbReference type="ARBA" id="ARBA00023014"/>
    </source>
</evidence>
<dbReference type="InterPro" id="IPR011538">
    <property type="entry name" value="Nuo51_FMN-bd"/>
</dbReference>
<keyword evidence="1 8" id="KW-0813">Transport</keyword>
<dbReference type="Pfam" id="PF12838">
    <property type="entry name" value="Fer4_7"/>
    <property type="match status" value="1"/>
</dbReference>
<gene>
    <name evidence="8 10" type="primary">rnfC</name>
    <name evidence="10" type="ORF">MBHS_03658</name>
</gene>
<dbReference type="SUPFAM" id="SSF46548">
    <property type="entry name" value="alpha-helical ferredoxin"/>
    <property type="match status" value="1"/>
</dbReference>
<feature type="binding site" evidence="8">
    <location>
        <position position="381"/>
    </location>
    <ligand>
        <name>[4Fe-4S] cluster</name>
        <dbReference type="ChEBI" id="CHEBI:49883"/>
        <label>1</label>
    </ligand>
</feature>
<evidence type="ECO:0000256" key="3">
    <source>
        <dbReference type="ARBA" id="ARBA00022723"/>
    </source>
</evidence>
<comment type="subunit">
    <text evidence="8">The complex is composed of six subunits: RnfA, RnfB, RnfC, RnfD, RnfE and RnfG.</text>
</comment>
<comment type="subcellular location">
    <subcellularLocation>
        <location evidence="8">Cell inner membrane</location>
        <topology evidence="8">Peripheral membrane protein</topology>
    </subcellularLocation>
</comment>
<feature type="binding site" evidence="8">
    <location>
        <position position="415"/>
    </location>
    <ligand>
        <name>[4Fe-4S] cluster</name>
        <dbReference type="ChEBI" id="CHEBI:49883"/>
        <label>2</label>
    </ligand>
</feature>
<evidence type="ECO:0000256" key="4">
    <source>
        <dbReference type="ARBA" id="ARBA00022737"/>
    </source>
</evidence>
<dbReference type="Gene3D" id="3.30.70.20">
    <property type="match status" value="1"/>
</dbReference>
<keyword evidence="8" id="KW-0997">Cell inner membrane</keyword>
<keyword evidence="6 8" id="KW-0408">Iron</keyword>
<feature type="binding site" evidence="8">
    <location>
        <position position="385"/>
    </location>
    <ligand>
        <name>[4Fe-4S] cluster</name>
        <dbReference type="ChEBI" id="CHEBI:49883"/>
        <label>2</label>
    </ligand>
</feature>
<feature type="domain" description="4Fe-4S ferredoxin-type" evidence="9">
    <location>
        <begin position="406"/>
        <end position="435"/>
    </location>
</feature>
<evidence type="ECO:0000259" key="9">
    <source>
        <dbReference type="PROSITE" id="PS51379"/>
    </source>
</evidence>
<evidence type="ECO:0000256" key="2">
    <source>
        <dbReference type="ARBA" id="ARBA00022485"/>
    </source>
</evidence>
<accession>A0A1H6FDP3</accession>
<dbReference type="PROSITE" id="PS00198">
    <property type="entry name" value="4FE4S_FER_1"/>
    <property type="match status" value="1"/>
</dbReference>
<dbReference type="NCBIfam" id="NF003454">
    <property type="entry name" value="PRK05035.1"/>
    <property type="match status" value="1"/>
</dbReference>